<feature type="domain" description="Tail sheath protein subtilisin-like" evidence="2">
    <location>
        <begin position="247"/>
        <end position="396"/>
    </location>
</feature>
<dbReference type="Pfam" id="PF17481">
    <property type="entry name" value="Phage_sheath_domII"/>
    <property type="match status" value="1"/>
</dbReference>
<sequence>MPVAVSYPGVYVQEIPSGVRTITGVATSIAAFAGWAPKGPIDSAGLVLSWSDYSRQYGGMDTRSLLGYAVSHFFANGGQQCYIVRLANSGSAVVTENAAAAAVTLDTKLTVTAANPGLWGQDYAIVTAKRADDATRFRLAVVNIKQDPKGVTAEVFENLSMLPGDARFVGTVLKQDSALVTASVVNNATDPPADTVIPANGIIPDAAKLAGGADGTVLAPSDAAFGTALLPPSQVGGVYLLDHVDLFNLLIVPGESDATTLSTLEAYCRDHRAFLIADCASDATFTSQKNGATGLTGDNAINAAYYFPWVNAPDPLKENRLKAFPPSGFVAGLYAKTDASRGVWKAPAGTDASLSGVAGAAVPLTDKENGVLNPQAINCIRDFNVYGTIIWGARTLRGNDSVGSEWKYVPVRRTALFIEESLYRALKWVVFEPNDDPLWAQIRLNVGAFMQNLFRQGAFQGKTPQDAYFVKCDKETTTQNDINLGIVNIVVGFAPLKPAEFVVIQIQQIAGQIAT</sequence>
<dbReference type="PANTHER" id="PTHR35861">
    <property type="match status" value="1"/>
</dbReference>
<protein>
    <submittedName>
        <fullName evidence="5">Phage tail sheath C-terminal domain-containing protein</fullName>
    </submittedName>
</protein>
<evidence type="ECO:0000259" key="2">
    <source>
        <dbReference type="Pfam" id="PF04984"/>
    </source>
</evidence>
<accession>A0ABU9PVM8</accession>
<feature type="domain" description="Phage tail sheath protein-like beta-sandwich" evidence="3">
    <location>
        <begin position="96"/>
        <end position="212"/>
    </location>
</feature>
<dbReference type="InterPro" id="IPR035326">
    <property type="entry name" value="Beta_sandwich_Seath"/>
</dbReference>
<dbReference type="PANTHER" id="PTHR35861:SF1">
    <property type="entry name" value="PHAGE TAIL SHEATH PROTEIN"/>
    <property type="match status" value="1"/>
</dbReference>
<evidence type="ECO:0000256" key="1">
    <source>
        <dbReference type="ARBA" id="ARBA00008005"/>
    </source>
</evidence>
<dbReference type="RefSeq" id="WP_342829525.1">
    <property type="nucleotide sequence ID" value="NZ_JBANDC010000007.1"/>
</dbReference>
<feature type="domain" description="Tail sheath protein C-terminal" evidence="4">
    <location>
        <begin position="403"/>
        <end position="508"/>
    </location>
</feature>
<name>A0ABU9PVM8_9BURK</name>
<comment type="caution">
    <text evidence="5">The sequence shown here is derived from an EMBL/GenBank/DDBJ whole genome shotgun (WGS) entry which is preliminary data.</text>
</comment>
<dbReference type="Pfam" id="PF17482">
    <property type="entry name" value="Phage_sheath_1C"/>
    <property type="match status" value="1"/>
</dbReference>
<reference evidence="5 6" key="1">
    <citation type="submission" date="2024-02" db="EMBL/GenBank/DDBJ databases">
        <title>Draft genome sequence of Collimonas sp. strain H4R21, an effective mineral-weathering bacterial strain isolated from the beech rhizosphere.</title>
        <authorList>
            <person name="Morin E."/>
            <person name="Uroz S."/>
            <person name="Leveau J.H.J."/>
            <person name="Kumar R."/>
            <person name="Rey M.W."/>
            <person name="Pham J."/>
        </authorList>
    </citation>
    <scope>NUCLEOTIDE SEQUENCE [LARGE SCALE GENOMIC DNA]</scope>
    <source>
        <strain evidence="5 6">H4R21</strain>
    </source>
</reference>
<dbReference type="EMBL" id="JBANDC010000007">
    <property type="protein sequence ID" value="MEM4988036.1"/>
    <property type="molecule type" value="Genomic_DNA"/>
</dbReference>
<gene>
    <name evidence="5" type="ORF">V8G57_11625</name>
</gene>
<evidence type="ECO:0000259" key="4">
    <source>
        <dbReference type="Pfam" id="PF17482"/>
    </source>
</evidence>
<comment type="similarity">
    <text evidence="1">Belongs to the myoviridae tail sheath protein family.</text>
</comment>
<evidence type="ECO:0000313" key="6">
    <source>
        <dbReference type="Proteomes" id="UP001495910"/>
    </source>
</evidence>
<dbReference type="InterPro" id="IPR020287">
    <property type="entry name" value="Tail_sheath_C"/>
</dbReference>
<proteinExistence type="inferred from homology"/>
<evidence type="ECO:0000259" key="3">
    <source>
        <dbReference type="Pfam" id="PF17481"/>
    </source>
</evidence>
<dbReference type="Proteomes" id="UP001495910">
    <property type="component" value="Unassembled WGS sequence"/>
</dbReference>
<dbReference type="Pfam" id="PF04984">
    <property type="entry name" value="Phage_sheath_1"/>
    <property type="match status" value="1"/>
</dbReference>
<dbReference type="InterPro" id="IPR035089">
    <property type="entry name" value="Phage_sheath_subtilisin"/>
</dbReference>
<dbReference type="InterPro" id="IPR052042">
    <property type="entry name" value="Tail_sheath_structural"/>
</dbReference>
<keyword evidence="6" id="KW-1185">Reference proteome</keyword>
<evidence type="ECO:0000313" key="5">
    <source>
        <dbReference type="EMBL" id="MEM4988036.1"/>
    </source>
</evidence>
<dbReference type="Gene3D" id="3.40.50.11780">
    <property type="match status" value="2"/>
</dbReference>
<organism evidence="5 6">
    <name type="scientific">Collimonas rhizosphaerae</name>
    <dbReference type="NCBI Taxonomy" id="3126357"/>
    <lineage>
        <taxon>Bacteria</taxon>
        <taxon>Pseudomonadati</taxon>
        <taxon>Pseudomonadota</taxon>
        <taxon>Betaproteobacteria</taxon>
        <taxon>Burkholderiales</taxon>
        <taxon>Oxalobacteraceae</taxon>
        <taxon>Collimonas</taxon>
    </lineage>
</organism>